<evidence type="ECO:0000313" key="3">
    <source>
        <dbReference type="Proteomes" id="UP001237448"/>
    </source>
</evidence>
<feature type="domain" description="HPr kinase/phosphorylase C-terminal" evidence="1">
    <location>
        <begin position="4"/>
        <end position="85"/>
    </location>
</feature>
<evidence type="ECO:0000259" key="1">
    <source>
        <dbReference type="Pfam" id="PF07475"/>
    </source>
</evidence>
<dbReference type="EMBL" id="JAUSVK010000001">
    <property type="protein sequence ID" value="MDQ0395418.1"/>
    <property type="molecule type" value="Genomic_DNA"/>
</dbReference>
<proteinExistence type="predicted"/>
<sequence length="151" mass="15912">MRKPTIHATCVVVGGHGVLLRGPSRAGKSRLALHFIESAPAAGRFARLVGDDRVYVEPERGHLVAHVPDTIAGLIERRGAGIEAIAYQPSAPVALVVDILADAEFSALASDAADRIAIEGIEVAHLYVPRDFDRAVARIEAILPLLGPAAC</sequence>
<dbReference type="SUPFAM" id="SSF53795">
    <property type="entry name" value="PEP carboxykinase-like"/>
    <property type="match status" value="1"/>
</dbReference>
<dbReference type="Proteomes" id="UP001237448">
    <property type="component" value="Unassembled WGS sequence"/>
</dbReference>
<name>A0ABU0FMV7_9HYPH</name>
<evidence type="ECO:0000313" key="2">
    <source>
        <dbReference type="EMBL" id="MDQ0395418.1"/>
    </source>
</evidence>
<dbReference type="CDD" id="cd01918">
    <property type="entry name" value="HprK_C"/>
    <property type="match status" value="1"/>
</dbReference>
<accession>A0ABU0FMV7</accession>
<dbReference type="InterPro" id="IPR011104">
    <property type="entry name" value="Hpr_kin/Pase_C"/>
</dbReference>
<comment type="caution">
    <text evidence="2">The sequence shown here is derived from an EMBL/GenBank/DDBJ whole genome shotgun (WGS) entry which is preliminary data.</text>
</comment>
<dbReference type="Pfam" id="PF07475">
    <property type="entry name" value="Hpr_kinase_C"/>
    <property type="match status" value="1"/>
</dbReference>
<dbReference type="Gene3D" id="3.40.50.300">
    <property type="entry name" value="P-loop containing nucleotide triphosphate hydrolases"/>
    <property type="match status" value="1"/>
</dbReference>
<dbReference type="RefSeq" id="WP_307434094.1">
    <property type="nucleotide sequence ID" value="NZ_JAUSVK010000001.1"/>
</dbReference>
<dbReference type="InterPro" id="IPR027417">
    <property type="entry name" value="P-loop_NTPase"/>
</dbReference>
<gene>
    <name evidence="2" type="ORF">J3R73_005210</name>
</gene>
<organism evidence="2 3">
    <name type="scientific">Labrys monachus</name>
    <dbReference type="NCBI Taxonomy" id="217067"/>
    <lineage>
        <taxon>Bacteria</taxon>
        <taxon>Pseudomonadati</taxon>
        <taxon>Pseudomonadota</taxon>
        <taxon>Alphaproteobacteria</taxon>
        <taxon>Hyphomicrobiales</taxon>
        <taxon>Xanthobacteraceae</taxon>
        <taxon>Labrys</taxon>
    </lineage>
</organism>
<keyword evidence="3" id="KW-1185">Reference proteome</keyword>
<keyword evidence="2" id="KW-0418">Kinase</keyword>
<protein>
    <submittedName>
        <fullName evidence="2">Serine kinase of HPr protein (Carbohydrate metabolism regulator)</fullName>
    </submittedName>
</protein>
<dbReference type="GO" id="GO:0016301">
    <property type="term" value="F:kinase activity"/>
    <property type="evidence" value="ECO:0007669"/>
    <property type="project" value="UniProtKB-KW"/>
</dbReference>
<keyword evidence="2" id="KW-0808">Transferase</keyword>
<reference evidence="2 3" key="1">
    <citation type="submission" date="2023-07" db="EMBL/GenBank/DDBJ databases">
        <title>Genomic Encyclopedia of Type Strains, Phase IV (KMG-IV): sequencing the most valuable type-strain genomes for metagenomic binning, comparative biology and taxonomic classification.</title>
        <authorList>
            <person name="Goeker M."/>
        </authorList>
    </citation>
    <scope>NUCLEOTIDE SEQUENCE [LARGE SCALE GENOMIC DNA]</scope>
    <source>
        <strain evidence="2 3">DSM 5896</strain>
    </source>
</reference>